<sequence>MTLKIALKMISGSEDVEVQTIWIVGAGGLGKTTLAKKVYESSNITSMFPCRAWITVSQSFDVMDLLKDMIKQLLGKESLDNLFTKYKEVKIKENNLTDHLKGWLRNKRYFLVLDDLWSTKAWDCLKPTLWGNNREGSRLVVTTRNRDLAEGSSSPLVYPLQTLHREDATKLLLAKTNKSLCDINKDGMNETFEKILKKCGGLPLAIITIGGLLAAKDVKEWDGLYAQIPSELENNPSFEVMRQVLALSYKYLPSHLKPCFLYLSIFPEDFEIQRKRLVYRWIAEGFIRARDGFNATIKSEYGRKYQELSSPRYHTRYHMISISREEKFVCRIDDKETCLMEENIRHVAFYNSNSSEIAMDLNQVRSLTVFGERPKELTPLLCSPQVRMLRVLDFQGVRFGMTQKEMDHIWSVLHLKYMNIRCDYNLPNSSGYSKIYRIPRSIGKLQDLRVLDISNTCITSLPTEICELRSLNILRCARKEYYEFFDPSKPIQCLFALSCIPVTMALADSDQRHEITAELHMACSTRWFSTCGVRCLPVAAIGKFSLVGRSSYGADDEGMEMIKGDSKQLASMYMKEEMIKGERQLGTHEDRLKDEVIKDGDKISDGNFFKSLQNISSTKEEVCSPGPIERSCMDSSLLNMKAQNKGQDDKLESTRAEMGEVREENERLKTLLSRISHDYRSLQTHFYDVLQQGRAKKLPDSPATDIEEPEFVSLRLGTSTSKCKKEDKSTTSSEVKGSTEDFLKIKGGLSLGLSDCRVDANNSEKVQPDVMTLSPEGSFEDARDDTAETTEQWPPSKMLKNLRSVGAEAEDDIAPQPQVKKARVSVRARCDAPTMNDGCQWRKYGQKIAKGNPCPRAYYRCTVAAGCPVRKQVQRCADDMSILITTYEGTHNHPLSVSATAMASTTSAAASMLISGSSSTSLAAYPAAAASPALAFDASSKPPLIGGRPFFLPTAAAAAITSTPSYPTITLDLTSPAAAATSSHAAFSLSNRFSHTRYPSTGFTFSGSGPSSAPWPGYLSYGASLSAHPYNAGGGKSSSSFEAALSSINGSRQQGGGGGGGSAPPLYQMQQKAAAAAPPPPSVITDTIAKAITADPSFHTALAAAITSYVGKKGSPPASGGEDSKVGLKWGEHLGLGLTHSSLSTAAAAAASSSSQMFLQPSLGLSGSTTSASTSPVANREQAH</sequence>
<dbReference type="SUPFAM" id="SSF118290">
    <property type="entry name" value="WRKY DNA-binding domain"/>
    <property type="match status" value="1"/>
</dbReference>
<dbReference type="InterPro" id="IPR044810">
    <property type="entry name" value="WRKY_plant"/>
</dbReference>
<dbReference type="Gene3D" id="2.20.25.80">
    <property type="entry name" value="WRKY domain"/>
    <property type="match status" value="1"/>
</dbReference>
<dbReference type="InterPro" id="IPR032675">
    <property type="entry name" value="LRR_dom_sf"/>
</dbReference>
<dbReference type="FunFam" id="2.20.25.80:FF:000002">
    <property type="entry name" value="probable WRKY transcription factor 31"/>
    <property type="match status" value="1"/>
</dbReference>
<proteinExistence type="predicted"/>
<dbReference type="InterPro" id="IPR027417">
    <property type="entry name" value="P-loop_NTPase"/>
</dbReference>
<dbReference type="SUPFAM" id="SSF52058">
    <property type="entry name" value="L domain-like"/>
    <property type="match status" value="1"/>
</dbReference>
<dbReference type="Pfam" id="PF00931">
    <property type="entry name" value="NB-ARC"/>
    <property type="match status" value="1"/>
</dbReference>
<keyword evidence="4" id="KW-0805">Transcription regulation</keyword>
<dbReference type="InterPro" id="IPR042197">
    <property type="entry name" value="Apaf_helical"/>
</dbReference>
<feature type="region of interest" description="Disordered" evidence="8">
    <location>
        <begin position="1048"/>
        <end position="1081"/>
    </location>
</feature>
<dbReference type="GO" id="GO:0005634">
    <property type="term" value="C:nucleus"/>
    <property type="evidence" value="ECO:0007669"/>
    <property type="project" value="UniProtKB-SubCell"/>
</dbReference>
<keyword evidence="11" id="KW-1185">Reference proteome</keyword>
<evidence type="ECO:0000256" key="8">
    <source>
        <dbReference type="SAM" id="MobiDB-lite"/>
    </source>
</evidence>
<dbReference type="HOGENOM" id="CLU_272679_0_0_1"/>
<dbReference type="Pfam" id="PF23598">
    <property type="entry name" value="LRR_14"/>
    <property type="match status" value="1"/>
</dbReference>
<dbReference type="InterPro" id="IPR058922">
    <property type="entry name" value="WHD_DRP"/>
</dbReference>
<feature type="region of interest" description="Disordered" evidence="8">
    <location>
        <begin position="718"/>
        <end position="737"/>
    </location>
</feature>
<evidence type="ECO:0000256" key="4">
    <source>
        <dbReference type="ARBA" id="ARBA00023015"/>
    </source>
</evidence>
<name>B8B2N5_ORYSI</name>
<dbReference type="InterPro" id="IPR036576">
    <property type="entry name" value="WRKY_dom_sf"/>
</dbReference>
<accession>B8B2N5</accession>
<keyword evidence="5" id="KW-0238">DNA-binding</keyword>
<evidence type="ECO:0000259" key="9">
    <source>
        <dbReference type="PROSITE" id="PS50811"/>
    </source>
</evidence>
<evidence type="ECO:0000256" key="1">
    <source>
        <dbReference type="ARBA" id="ARBA00004123"/>
    </source>
</evidence>
<dbReference type="AlphaFoldDB" id="B8B2N5"/>
<dbReference type="Gene3D" id="1.10.10.10">
    <property type="entry name" value="Winged helix-like DNA-binding domain superfamily/Winged helix DNA-binding domain"/>
    <property type="match status" value="1"/>
</dbReference>
<gene>
    <name evidence="10" type="ORF">OsI_21640</name>
</gene>
<dbReference type="PANTHER" id="PTHR31429">
    <property type="entry name" value="WRKY TRANSCRIPTION FACTOR 36-RELATED"/>
    <property type="match status" value="1"/>
</dbReference>
<feature type="compositionally biased region" description="Gly residues" evidence="8">
    <location>
        <begin position="1053"/>
        <end position="1062"/>
    </location>
</feature>
<dbReference type="Gene3D" id="3.80.10.10">
    <property type="entry name" value="Ribonuclease Inhibitor"/>
    <property type="match status" value="1"/>
</dbReference>
<evidence type="ECO:0000256" key="2">
    <source>
        <dbReference type="ARBA" id="ARBA00022737"/>
    </source>
</evidence>
<dbReference type="InterPro" id="IPR036388">
    <property type="entry name" value="WH-like_DNA-bd_sf"/>
</dbReference>
<dbReference type="GO" id="GO:0003700">
    <property type="term" value="F:DNA-binding transcription factor activity"/>
    <property type="evidence" value="ECO:0007669"/>
    <property type="project" value="InterPro"/>
</dbReference>
<dbReference type="SUPFAM" id="SSF52540">
    <property type="entry name" value="P-loop containing nucleoside triphosphate hydrolases"/>
    <property type="match status" value="1"/>
</dbReference>
<dbReference type="GO" id="GO:0043531">
    <property type="term" value="F:ADP binding"/>
    <property type="evidence" value="ECO:0007669"/>
    <property type="project" value="InterPro"/>
</dbReference>
<protein>
    <recommendedName>
        <fullName evidence="9">WRKY domain-containing protein</fullName>
    </recommendedName>
</protein>
<dbReference type="SMART" id="SM00774">
    <property type="entry name" value="WRKY"/>
    <property type="match status" value="1"/>
</dbReference>
<dbReference type="EMBL" id="CM000131">
    <property type="protein sequence ID" value="EEC79992.1"/>
    <property type="molecule type" value="Genomic_DNA"/>
</dbReference>
<dbReference type="GO" id="GO:0006952">
    <property type="term" value="P:defense response"/>
    <property type="evidence" value="ECO:0007669"/>
    <property type="project" value="UniProtKB-KW"/>
</dbReference>
<evidence type="ECO:0000256" key="7">
    <source>
        <dbReference type="ARBA" id="ARBA00023242"/>
    </source>
</evidence>
<dbReference type="Gramene" id="BGIOSGA022298-TA">
    <property type="protein sequence ID" value="BGIOSGA022298-PA"/>
    <property type="gene ID" value="BGIOSGA022298"/>
</dbReference>
<dbReference type="InterPro" id="IPR002182">
    <property type="entry name" value="NB-ARC"/>
</dbReference>
<dbReference type="PROSITE" id="PS50811">
    <property type="entry name" value="WRKY"/>
    <property type="match status" value="1"/>
</dbReference>
<feature type="domain" description="WRKY" evidence="9">
    <location>
        <begin position="830"/>
        <end position="896"/>
    </location>
</feature>
<reference evidence="10 11" key="1">
    <citation type="journal article" date="2005" name="PLoS Biol.">
        <title>The genomes of Oryza sativa: a history of duplications.</title>
        <authorList>
            <person name="Yu J."/>
            <person name="Wang J."/>
            <person name="Lin W."/>
            <person name="Li S."/>
            <person name="Li H."/>
            <person name="Zhou J."/>
            <person name="Ni P."/>
            <person name="Dong W."/>
            <person name="Hu S."/>
            <person name="Zeng C."/>
            <person name="Zhang J."/>
            <person name="Zhang Y."/>
            <person name="Li R."/>
            <person name="Xu Z."/>
            <person name="Li S."/>
            <person name="Li X."/>
            <person name="Zheng H."/>
            <person name="Cong L."/>
            <person name="Lin L."/>
            <person name="Yin J."/>
            <person name="Geng J."/>
            <person name="Li G."/>
            <person name="Shi J."/>
            <person name="Liu J."/>
            <person name="Lv H."/>
            <person name="Li J."/>
            <person name="Wang J."/>
            <person name="Deng Y."/>
            <person name="Ran L."/>
            <person name="Shi X."/>
            <person name="Wang X."/>
            <person name="Wu Q."/>
            <person name="Li C."/>
            <person name="Ren X."/>
            <person name="Wang J."/>
            <person name="Wang X."/>
            <person name="Li D."/>
            <person name="Liu D."/>
            <person name="Zhang X."/>
            <person name="Ji Z."/>
            <person name="Zhao W."/>
            <person name="Sun Y."/>
            <person name="Zhang Z."/>
            <person name="Bao J."/>
            <person name="Han Y."/>
            <person name="Dong L."/>
            <person name="Ji J."/>
            <person name="Chen P."/>
            <person name="Wu S."/>
            <person name="Liu J."/>
            <person name="Xiao Y."/>
            <person name="Bu D."/>
            <person name="Tan J."/>
            <person name="Yang L."/>
            <person name="Ye C."/>
            <person name="Zhang J."/>
            <person name="Xu J."/>
            <person name="Zhou Y."/>
            <person name="Yu Y."/>
            <person name="Zhang B."/>
            <person name="Zhuang S."/>
            <person name="Wei H."/>
            <person name="Liu B."/>
            <person name="Lei M."/>
            <person name="Yu H."/>
            <person name="Li Y."/>
            <person name="Xu H."/>
            <person name="Wei S."/>
            <person name="He X."/>
            <person name="Fang L."/>
            <person name="Zhang Z."/>
            <person name="Zhang Y."/>
            <person name="Huang X."/>
            <person name="Su Z."/>
            <person name="Tong W."/>
            <person name="Li J."/>
            <person name="Tong Z."/>
            <person name="Li S."/>
            <person name="Ye J."/>
            <person name="Wang L."/>
            <person name="Fang L."/>
            <person name="Lei T."/>
            <person name="Chen C."/>
            <person name="Chen H."/>
            <person name="Xu Z."/>
            <person name="Li H."/>
            <person name="Huang H."/>
            <person name="Zhang F."/>
            <person name="Xu H."/>
            <person name="Li N."/>
            <person name="Zhao C."/>
            <person name="Li S."/>
            <person name="Dong L."/>
            <person name="Huang Y."/>
            <person name="Li L."/>
            <person name="Xi Y."/>
            <person name="Qi Q."/>
            <person name="Li W."/>
            <person name="Zhang B."/>
            <person name="Hu W."/>
            <person name="Zhang Y."/>
            <person name="Tian X."/>
            <person name="Jiao Y."/>
            <person name="Liang X."/>
            <person name="Jin J."/>
            <person name="Gao L."/>
            <person name="Zheng W."/>
            <person name="Hao B."/>
            <person name="Liu S."/>
            <person name="Wang W."/>
            <person name="Yuan L."/>
            <person name="Cao M."/>
            <person name="McDermott J."/>
            <person name="Samudrala R."/>
            <person name="Wang J."/>
            <person name="Wong G.K."/>
            <person name="Yang H."/>
        </authorList>
    </citation>
    <scope>NUCLEOTIDE SEQUENCE [LARGE SCALE GENOMIC DNA]</scope>
    <source>
        <strain evidence="11">cv. 93-11</strain>
    </source>
</reference>
<comment type="subcellular location">
    <subcellularLocation>
        <location evidence="1">Nucleus</location>
    </subcellularLocation>
</comment>
<feature type="region of interest" description="Disordered" evidence="8">
    <location>
        <begin position="1161"/>
        <end position="1184"/>
    </location>
</feature>
<dbReference type="InterPro" id="IPR055414">
    <property type="entry name" value="LRR_R13L4/SHOC2-like"/>
</dbReference>
<dbReference type="PANTHER" id="PTHR31429:SF24">
    <property type="entry name" value="WRKY TRANSCRIPTION FACTOR 72-RELATED"/>
    <property type="match status" value="1"/>
</dbReference>
<dbReference type="Pfam" id="PF03106">
    <property type="entry name" value="WRKY"/>
    <property type="match status" value="1"/>
</dbReference>
<dbReference type="PRINTS" id="PR00364">
    <property type="entry name" value="DISEASERSIST"/>
</dbReference>
<evidence type="ECO:0000256" key="6">
    <source>
        <dbReference type="ARBA" id="ARBA00023163"/>
    </source>
</evidence>
<evidence type="ECO:0000256" key="5">
    <source>
        <dbReference type="ARBA" id="ARBA00023125"/>
    </source>
</evidence>
<dbReference type="GO" id="GO:0043565">
    <property type="term" value="F:sequence-specific DNA binding"/>
    <property type="evidence" value="ECO:0007669"/>
    <property type="project" value="InterPro"/>
</dbReference>
<dbReference type="Proteomes" id="UP000007015">
    <property type="component" value="Chromosome 6"/>
</dbReference>
<keyword evidence="6" id="KW-0804">Transcription</keyword>
<organism evidence="10 11">
    <name type="scientific">Oryza sativa subsp. indica</name>
    <name type="common">Rice</name>
    <dbReference type="NCBI Taxonomy" id="39946"/>
    <lineage>
        <taxon>Eukaryota</taxon>
        <taxon>Viridiplantae</taxon>
        <taxon>Streptophyta</taxon>
        <taxon>Embryophyta</taxon>
        <taxon>Tracheophyta</taxon>
        <taxon>Spermatophyta</taxon>
        <taxon>Magnoliopsida</taxon>
        <taxon>Liliopsida</taxon>
        <taxon>Poales</taxon>
        <taxon>Poaceae</taxon>
        <taxon>BOP clade</taxon>
        <taxon>Oryzoideae</taxon>
        <taxon>Oryzeae</taxon>
        <taxon>Oryzinae</taxon>
        <taxon>Oryza</taxon>
        <taxon>Oryza sativa</taxon>
    </lineage>
</organism>
<keyword evidence="7" id="KW-0539">Nucleus</keyword>
<feature type="compositionally biased region" description="Low complexity" evidence="8">
    <location>
        <begin position="1162"/>
        <end position="1175"/>
    </location>
</feature>
<keyword evidence="3" id="KW-0611">Plant defense</keyword>
<dbReference type="Gene3D" id="1.10.8.430">
    <property type="entry name" value="Helical domain of apoptotic protease-activating factors"/>
    <property type="match status" value="1"/>
</dbReference>
<dbReference type="Gene3D" id="3.40.50.300">
    <property type="entry name" value="P-loop containing nucleotide triphosphate hydrolases"/>
    <property type="match status" value="1"/>
</dbReference>
<dbReference type="InterPro" id="IPR003657">
    <property type="entry name" value="WRKY_dom"/>
</dbReference>
<evidence type="ECO:0000313" key="11">
    <source>
        <dbReference type="Proteomes" id="UP000007015"/>
    </source>
</evidence>
<evidence type="ECO:0000313" key="10">
    <source>
        <dbReference type="EMBL" id="EEC79992.1"/>
    </source>
</evidence>
<dbReference type="Pfam" id="PF23559">
    <property type="entry name" value="WHD_DRP"/>
    <property type="match status" value="1"/>
</dbReference>
<evidence type="ECO:0000256" key="3">
    <source>
        <dbReference type="ARBA" id="ARBA00022821"/>
    </source>
</evidence>
<keyword evidence="2" id="KW-0677">Repeat</keyword>
<feature type="region of interest" description="Disordered" evidence="8">
    <location>
        <begin position="773"/>
        <end position="792"/>
    </location>
</feature>